<evidence type="ECO:0000313" key="5">
    <source>
        <dbReference type="EMBL" id="KAJ8785544.1"/>
    </source>
</evidence>
<dbReference type="InterPro" id="IPR019372">
    <property type="entry name" value="LHFPL"/>
</dbReference>
<gene>
    <name evidence="5" type="ORF">J1605_007141</name>
</gene>
<reference evidence="5 6" key="1">
    <citation type="submission" date="2022-11" db="EMBL/GenBank/DDBJ databases">
        <title>Whole genome sequence of Eschrichtius robustus ER-17-0199.</title>
        <authorList>
            <person name="Bruniche-Olsen A."/>
            <person name="Black A.N."/>
            <person name="Fields C.J."/>
            <person name="Walden K."/>
            <person name="Dewoody J.A."/>
        </authorList>
    </citation>
    <scope>NUCLEOTIDE SEQUENCE [LARGE SCALE GENOMIC DNA]</scope>
    <source>
        <strain evidence="5">ER-17-0199</strain>
        <tissue evidence="5">Blubber</tissue>
    </source>
</reference>
<protein>
    <submittedName>
        <fullName evidence="5">Uncharacterized protein</fullName>
    </submittedName>
</protein>
<dbReference type="AlphaFoldDB" id="A0AB34H1G2"/>
<dbReference type="EMBL" id="JAIQCJ010002014">
    <property type="protein sequence ID" value="KAJ8785544.1"/>
    <property type="molecule type" value="Genomic_DNA"/>
</dbReference>
<proteinExistence type="predicted"/>
<comment type="subcellular location">
    <subcellularLocation>
        <location evidence="1">Membrane</location>
        <topology evidence="1">Multi-pass membrane protein</topology>
    </subcellularLocation>
</comment>
<evidence type="ECO:0000313" key="6">
    <source>
        <dbReference type="Proteomes" id="UP001159641"/>
    </source>
</evidence>
<dbReference type="Proteomes" id="UP001159641">
    <property type="component" value="Unassembled WGS sequence"/>
</dbReference>
<evidence type="ECO:0000256" key="3">
    <source>
        <dbReference type="ARBA" id="ARBA00022989"/>
    </source>
</evidence>
<evidence type="ECO:0000256" key="2">
    <source>
        <dbReference type="ARBA" id="ARBA00022692"/>
    </source>
</evidence>
<keyword evidence="3" id="KW-1133">Transmembrane helix</keyword>
<keyword evidence="4" id="KW-0472">Membrane</keyword>
<accession>A0AB34H1G2</accession>
<comment type="caution">
    <text evidence="5">The sequence shown here is derived from an EMBL/GenBank/DDBJ whole genome shotgun (WGS) entry which is preliminary data.</text>
</comment>
<dbReference type="Pfam" id="PF10242">
    <property type="entry name" value="L_HMGIC_fpl"/>
    <property type="match status" value="1"/>
</dbReference>
<keyword evidence="2" id="KW-0812">Transmembrane</keyword>
<sequence length="90" mass="10299">MRGHLVILSFSREHGNRSMVHEFGLLIGAGCALYPLGWDSEEVRQTCGYISGQFDLGYNETHILFLQFSLPHPRILQLLSTEDEKFECQN</sequence>
<name>A0AB34H1G2_ESCRO</name>
<evidence type="ECO:0000256" key="4">
    <source>
        <dbReference type="ARBA" id="ARBA00023136"/>
    </source>
</evidence>
<evidence type="ECO:0000256" key="1">
    <source>
        <dbReference type="ARBA" id="ARBA00004141"/>
    </source>
</evidence>
<keyword evidence="6" id="KW-1185">Reference proteome</keyword>
<dbReference type="GO" id="GO:0016020">
    <property type="term" value="C:membrane"/>
    <property type="evidence" value="ECO:0007669"/>
    <property type="project" value="UniProtKB-SubCell"/>
</dbReference>
<organism evidence="5 6">
    <name type="scientific">Eschrichtius robustus</name>
    <name type="common">California gray whale</name>
    <name type="synonym">Eschrichtius gibbosus</name>
    <dbReference type="NCBI Taxonomy" id="9764"/>
    <lineage>
        <taxon>Eukaryota</taxon>
        <taxon>Metazoa</taxon>
        <taxon>Chordata</taxon>
        <taxon>Craniata</taxon>
        <taxon>Vertebrata</taxon>
        <taxon>Euteleostomi</taxon>
        <taxon>Mammalia</taxon>
        <taxon>Eutheria</taxon>
        <taxon>Laurasiatheria</taxon>
        <taxon>Artiodactyla</taxon>
        <taxon>Whippomorpha</taxon>
        <taxon>Cetacea</taxon>
        <taxon>Mysticeti</taxon>
        <taxon>Eschrichtiidae</taxon>
        <taxon>Eschrichtius</taxon>
    </lineage>
</organism>